<dbReference type="GO" id="GO:0001681">
    <property type="term" value="F:sialate O-acetylesterase activity"/>
    <property type="evidence" value="ECO:0007669"/>
    <property type="project" value="InterPro"/>
</dbReference>
<feature type="domain" description="Bacterial Ig-like" evidence="2">
    <location>
        <begin position="778"/>
        <end position="846"/>
    </location>
</feature>
<dbReference type="PANTHER" id="PTHR22901">
    <property type="entry name" value="SIALATE O-ACETYLESTERASE"/>
    <property type="match status" value="1"/>
</dbReference>
<evidence type="ECO:0000313" key="5">
    <source>
        <dbReference type="Proteomes" id="UP000198851"/>
    </source>
</evidence>
<keyword evidence="5" id="KW-1185">Reference proteome</keyword>
<evidence type="ECO:0000313" key="4">
    <source>
        <dbReference type="EMBL" id="SFK68588.1"/>
    </source>
</evidence>
<dbReference type="Proteomes" id="UP000198851">
    <property type="component" value="Unassembled WGS sequence"/>
</dbReference>
<reference evidence="5" key="1">
    <citation type="submission" date="2016-10" db="EMBL/GenBank/DDBJ databases">
        <authorList>
            <person name="Varghese N."/>
            <person name="Submissions S."/>
        </authorList>
    </citation>
    <scope>NUCLEOTIDE SEQUENCE [LARGE SCALE GENOMIC DNA]</scope>
    <source>
        <strain evidence="5">DSM 28453</strain>
    </source>
</reference>
<feature type="domain" description="Bacterial Ig-like" evidence="2">
    <location>
        <begin position="582"/>
        <end position="652"/>
    </location>
</feature>
<dbReference type="PANTHER" id="PTHR22901:SF0">
    <property type="entry name" value="SIALATE O-ACETYLESTERASE"/>
    <property type="match status" value="1"/>
</dbReference>
<accession>A0A1I4BIM4</accession>
<dbReference type="NCBIfam" id="NF033510">
    <property type="entry name" value="Ca_tandemer"/>
    <property type="match status" value="6"/>
</dbReference>
<feature type="domain" description="Bacterial Ig-like" evidence="2">
    <location>
        <begin position="484"/>
        <end position="555"/>
    </location>
</feature>
<evidence type="ECO:0000259" key="2">
    <source>
        <dbReference type="Pfam" id="PF19077"/>
    </source>
</evidence>
<dbReference type="AlphaFoldDB" id="A0A1I4BIM4"/>
<dbReference type="InterPro" id="IPR044016">
    <property type="entry name" value="Big_13"/>
</dbReference>
<dbReference type="InterPro" id="IPR039329">
    <property type="entry name" value="SIAE"/>
</dbReference>
<feature type="domain" description="Bacterial Ig-like" evidence="2">
    <location>
        <begin position="655"/>
        <end position="749"/>
    </location>
</feature>
<proteinExistence type="predicted"/>
<dbReference type="GO" id="GO:0005975">
    <property type="term" value="P:carbohydrate metabolic process"/>
    <property type="evidence" value="ECO:0007669"/>
    <property type="project" value="TreeGrafter"/>
</dbReference>
<dbReference type="EMBL" id="FOSZ01000001">
    <property type="protein sequence ID" value="SFK68588.1"/>
    <property type="molecule type" value="Genomic_DNA"/>
</dbReference>
<dbReference type="RefSeq" id="WP_139216140.1">
    <property type="nucleotide sequence ID" value="NZ_FOSZ01000001.1"/>
</dbReference>
<dbReference type="NCBIfam" id="NF033677">
    <property type="entry name" value="biofilm_BapA_N"/>
    <property type="match status" value="1"/>
</dbReference>
<protein>
    <recommendedName>
        <fullName evidence="6">Ig-like domain (Group 3)</fullName>
    </recommendedName>
</protein>
<dbReference type="Pfam" id="PF19077">
    <property type="entry name" value="Big_13"/>
    <property type="match status" value="5"/>
</dbReference>
<dbReference type="STRING" id="1280847.SAMN04488036_1011058"/>
<organism evidence="4 5">
    <name type="scientific">Shimia haliotis</name>
    <dbReference type="NCBI Taxonomy" id="1280847"/>
    <lineage>
        <taxon>Bacteria</taxon>
        <taxon>Pseudomonadati</taxon>
        <taxon>Pseudomonadota</taxon>
        <taxon>Alphaproteobacteria</taxon>
        <taxon>Rhodobacterales</taxon>
        <taxon>Roseobacteraceae</taxon>
    </lineage>
</organism>
<evidence type="ECO:0000259" key="1">
    <source>
        <dbReference type="Pfam" id="PF17936"/>
    </source>
</evidence>
<gene>
    <name evidence="4" type="ORF">SAMN04488036_1011058</name>
</gene>
<name>A0A1I4BIM4_9RHOB</name>
<feature type="domain" description="Bacterial Ig-like" evidence="2">
    <location>
        <begin position="372"/>
        <end position="459"/>
    </location>
</feature>
<sequence length="1034" mass="103738">MNSFGYAVRGADGGVVRGQTAMADHGIVPVSQASDVSLNLSPMDVTSYTRQGGDLVITLASGETITLQGYFAGDLAEDRELFLSKDGQFHKVDIGEPVGDQFFVQYDSVAMNEKWSQYDDLTFLDLERIEPVVAPLVAAGPGLGALLGVGGAAAVTGVVGTGGGGSGGGGGAIVPTVDDPDVSRVIGGTGPDTVTITGTGEPGSEVVVEVGSVTETVTIGGGGTWEVVLDPTELPTDGVYDTVVTVTAPGGTVYDLDGPTVDIDTTAPDAVVTQGTQSVGEVVNAAEADAGHVITGTGEAGAAITVEIDGTTHTTTVQNDGTWSVTFAGGEITSGEYETVVTITSTDARGNTTTVTDVLEVDTIAPGATLGTVEGDNVINASEASNGVVLTGTGEPGSTLSIDFQGLTRTVTVDGNGVWSMSYAAGEIAAGTYDSDVTITATDAAGNSATQTFAVRVDTESSATITSPIAGDGTANAAEVATGLTLTGTAEAGAQVAVTVEGVTRTTIADGNGNWTASWSAAEVPQGIYQSTATVVATDASGNSSTVSETFTVDTEVSASITPNQLGGDDTANAAEVASGMTLTGTADAGSQVQITLEGVTRTVTADSFGNWTASWTAAEIPQGTYDSTVTVVATDPAGNSTSTAATVHVDTELSVGYNSGQAGGDDVANAADVAGGVTLTGTADAGTMVQVTLEGITRTVTATAGGTWSAAFTSAEIPQGEYDATVSVTGTDAAGNVATTTGTLRVDTSTTVTLDVNAAMFTSPVNAAQMQGGLVLDGTAEAGATVTVTVEGVTRTTTADGSGNWYVTYEPGALAEGTYTASATLTVTDAAGNSASTSATFDIDTEITTPIVQSVTFADDDVSSVSLTTEDQSYEIHALHANGSTSELATTEVAMGGDESLFVLNPRASDGTHLVISSEDSAGNLSDTLLVLDDNVTNTGTLDHAALDGFNIEGIELDYASDAHLTLTEAQIRDLSDTSDTLTIHGGSDDQVTVSGAQSTGQTVDIEGEVYDVYTIGDDGVTLVIDQDINVIV</sequence>
<evidence type="ECO:0000259" key="3">
    <source>
        <dbReference type="Pfam" id="PF22783"/>
    </source>
</evidence>
<feature type="domain" description="Biofilm-associated protein BapA-like prefix-like" evidence="3">
    <location>
        <begin position="24"/>
        <end position="91"/>
    </location>
</feature>
<dbReference type="Pfam" id="PF22783">
    <property type="entry name" value="BapA_N"/>
    <property type="match status" value="1"/>
</dbReference>
<dbReference type="InterPro" id="IPR048051">
    <property type="entry name" value="BapA-like_prefix-like"/>
</dbReference>
<dbReference type="InterPro" id="IPR013783">
    <property type="entry name" value="Ig-like_fold"/>
</dbReference>
<dbReference type="Gene3D" id="2.60.40.10">
    <property type="entry name" value="Immunoglobulins"/>
    <property type="match status" value="7"/>
</dbReference>
<dbReference type="InterPro" id="IPR041498">
    <property type="entry name" value="Big_6"/>
</dbReference>
<evidence type="ECO:0008006" key="6">
    <source>
        <dbReference type="Google" id="ProtNLM"/>
    </source>
</evidence>
<feature type="domain" description="Bacterial Ig" evidence="1">
    <location>
        <begin position="286"/>
        <end position="359"/>
    </location>
</feature>
<dbReference type="Pfam" id="PF17936">
    <property type="entry name" value="Big_6"/>
    <property type="match status" value="1"/>
</dbReference>
<dbReference type="OrthoDB" id="7858035at2"/>